<dbReference type="GO" id="GO:0006351">
    <property type="term" value="P:DNA-templated transcription"/>
    <property type="evidence" value="ECO:0007669"/>
    <property type="project" value="InterPro"/>
</dbReference>
<feature type="compositionally biased region" description="Basic and acidic residues" evidence="5">
    <location>
        <begin position="37"/>
        <end position="56"/>
    </location>
</feature>
<dbReference type="SMART" id="SM00906">
    <property type="entry name" value="Fungal_trans"/>
    <property type="match status" value="1"/>
</dbReference>
<reference evidence="7 8" key="1">
    <citation type="journal article" date="2018" name="G3 (Bethesda)">
        <title>Phylogenetic and Phylogenomic Definition of Rhizopus Species.</title>
        <authorList>
            <person name="Gryganskyi A.P."/>
            <person name="Golan J."/>
            <person name="Dolatabadi S."/>
            <person name="Mondo S."/>
            <person name="Robb S."/>
            <person name="Idnurm A."/>
            <person name="Muszewska A."/>
            <person name="Steczkiewicz K."/>
            <person name="Masonjones S."/>
            <person name="Liao H.L."/>
            <person name="Gajdeczka M.T."/>
            <person name="Anike F."/>
            <person name="Vuek A."/>
            <person name="Anishchenko I.M."/>
            <person name="Voigt K."/>
            <person name="de Hoog G.S."/>
            <person name="Smith M.E."/>
            <person name="Heitman J."/>
            <person name="Vilgalys R."/>
            <person name="Stajich J.E."/>
        </authorList>
    </citation>
    <scope>NUCLEOTIDE SEQUENCE [LARGE SCALE GENOMIC DNA]</scope>
    <source>
        <strain evidence="7 8">LSU 92-RS-03</strain>
    </source>
</reference>
<dbReference type="PANTHER" id="PTHR46910:SF3">
    <property type="entry name" value="HALOTOLERANCE PROTEIN 9-RELATED"/>
    <property type="match status" value="1"/>
</dbReference>
<organism evidence="7 8">
    <name type="scientific">Rhizopus stolonifer</name>
    <name type="common">Rhizopus nigricans</name>
    <dbReference type="NCBI Taxonomy" id="4846"/>
    <lineage>
        <taxon>Eukaryota</taxon>
        <taxon>Fungi</taxon>
        <taxon>Fungi incertae sedis</taxon>
        <taxon>Mucoromycota</taxon>
        <taxon>Mucoromycotina</taxon>
        <taxon>Mucoromycetes</taxon>
        <taxon>Mucorales</taxon>
        <taxon>Mucorineae</taxon>
        <taxon>Rhizopodaceae</taxon>
        <taxon>Rhizopus</taxon>
    </lineage>
</organism>
<comment type="subcellular location">
    <subcellularLocation>
        <location evidence="1">Nucleus</location>
    </subcellularLocation>
</comment>
<dbReference type="CDD" id="cd12148">
    <property type="entry name" value="fungal_TF_MHR"/>
    <property type="match status" value="1"/>
</dbReference>
<feature type="region of interest" description="Disordered" evidence="5">
    <location>
        <begin position="31"/>
        <end position="56"/>
    </location>
</feature>
<keyword evidence="8" id="KW-1185">Reference proteome</keyword>
<evidence type="ECO:0000259" key="6">
    <source>
        <dbReference type="SMART" id="SM00906"/>
    </source>
</evidence>
<evidence type="ECO:0000313" key="8">
    <source>
        <dbReference type="Proteomes" id="UP000253551"/>
    </source>
</evidence>
<feature type="non-terminal residue" evidence="7">
    <location>
        <position position="1"/>
    </location>
</feature>
<dbReference type="STRING" id="4846.A0A367JPV2"/>
<dbReference type="Pfam" id="PF04082">
    <property type="entry name" value="Fungal_trans"/>
    <property type="match status" value="1"/>
</dbReference>
<dbReference type="GO" id="GO:0008270">
    <property type="term" value="F:zinc ion binding"/>
    <property type="evidence" value="ECO:0007669"/>
    <property type="project" value="InterPro"/>
</dbReference>
<dbReference type="InterPro" id="IPR007219">
    <property type="entry name" value="XnlR_reg_dom"/>
</dbReference>
<protein>
    <recommendedName>
        <fullName evidence="6">Xylanolytic transcriptional activator regulatory domain-containing protein</fullName>
    </recommendedName>
</protein>
<sequence length="524" mass="59085">TSKKRGPPKGYIESLESRLERMERLLRNIGSDNSETMVKKDDTTVAEEGKKEEAPKEINSTKGKVIQYHGSSSGYYLVGNILSSDNDTNRREVYNLPPLANDEASYLIRRMNADDNDLMVVRDATADDEAFDDQEAIDDIIPRSVLEALVHTYFRDAHTILPVVEKNEYMDAFEGRITPPPAPLLTYAMCAYSCFLLKQSDPAFRQAGVERDDIFQALLERTSTLVRKEYLKPRVVTIQALTLLCAHPTYSTSSYRNWLLAGMAVRMAQDLGLHRSVTTVKISKELSEKRKQLFYSTYVTDRWCSAVMGRPLAIAESDCDVDLPLVQGPNGNEDLTMFVSFIKLSGILGEVLRRIYSPKAKANGYRTKTMEQTVWSLQKMLNEWFDHVPGDCKMTEKDLQNIHLLSPESKKIIQGGPLTICYHAVVLLLHRPFIVLDNEGTHDEIVLKAIETCTYAAKLSIDIARAIPYMSIAKFGWNFSAYSVLQAALIHVYNCTSTNPDTAKEAKRYVTICINECFGPLDTL</sequence>
<keyword evidence="3" id="KW-0238">DNA-binding</keyword>
<dbReference type="AlphaFoldDB" id="A0A367JPV2"/>
<keyword evidence="2" id="KW-0479">Metal-binding</keyword>
<feature type="domain" description="Xylanolytic transcriptional activator regulatory" evidence="6">
    <location>
        <begin position="257"/>
        <end position="330"/>
    </location>
</feature>
<dbReference type="GO" id="GO:0003700">
    <property type="term" value="F:DNA-binding transcription factor activity"/>
    <property type="evidence" value="ECO:0007669"/>
    <property type="project" value="InterPro"/>
</dbReference>
<dbReference type="OrthoDB" id="1924787at2759"/>
<name>A0A367JPV2_RHIST</name>
<evidence type="ECO:0000256" key="1">
    <source>
        <dbReference type="ARBA" id="ARBA00004123"/>
    </source>
</evidence>
<evidence type="ECO:0000256" key="5">
    <source>
        <dbReference type="SAM" id="MobiDB-lite"/>
    </source>
</evidence>
<dbReference type="EMBL" id="PJQM01002913">
    <property type="protein sequence ID" value="RCH91972.1"/>
    <property type="molecule type" value="Genomic_DNA"/>
</dbReference>
<dbReference type="InterPro" id="IPR050987">
    <property type="entry name" value="AtrR-like"/>
</dbReference>
<evidence type="ECO:0000256" key="3">
    <source>
        <dbReference type="ARBA" id="ARBA00023125"/>
    </source>
</evidence>
<gene>
    <name evidence="7" type="ORF">CU098_009074</name>
</gene>
<evidence type="ECO:0000256" key="2">
    <source>
        <dbReference type="ARBA" id="ARBA00022723"/>
    </source>
</evidence>
<dbReference type="Proteomes" id="UP000253551">
    <property type="component" value="Unassembled WGS sequence"/>
</dbReference>
<evidence type="ECO:0000256" key="4">
    <source>
        <dbReference type="ARBA" id="ARBA00023242"/>
    </source>
</evidence>
<dbReference type="PANTHER" id="PTHR46910">
    <property type="entry name" value="TRANSCRIPTION FACTOR PDR1"/>
    <property type="match status" value="1"/>
</dbReference>
<comment type="caution">
    <text evidence="7">The sequence shown here is derived from an EMBL/GenBank/DDBJ whole genome shotgun (WGS) entry which is preliminary data.</text>
</comment>
<evidence type="ECO:0000313" key="7">
    <source>
        <dbReference type="EMBL" id="RCH91972.1"/>
    </source>
</evidence>
<accession>A0A367JPV2</accession>
<dbReference type="GO" id="GO:0005634">
    <property type="term" value="C:nucleus"/>
    <property type="evidence" value="ECO:0007669"/>
    <property type="project" value="UniProtKB-SubCell"/>
</dbReference>
<proteinExistence type="predicted"/>
<dbReference type="CDD" id="cd15486">
    <property type="entry name" value="ZIP_Sip4"/>
    <property type="match status" value="1"/>
</dbReference>
<keyword evidence="4" id="KW-0539">Nucleus</keyword>
<dbReference type="GO" id="GO:0003677">
    <property type="term" value="F:DNA binding"/>
    <property type="evidence" value="ECO:0007669"/>
    <property type="project" value="UniProtKB-KW"/>
</dbReference>